<dbReference type="AlphaFoldDB" id="A0A0H2X095"/>
<name>A0A0H2X095_STAAC</name>
<dbReference type="KEGG" id="sac:SACOL2642"/>
<accession>A0A0H2X095</accession>
<dbReference type="HOGENOM" id="CLU_3348830_0_0_9"/>
<reference evidence="1 2" key="1">
    <citation type="journal article" date="2005" name="J. Bacteriol.">
        <title>Insights on evolution of virulence and resistance from the complete genome analysis of an early methicillin-resistant Staphylococcus aureus strain and a biofilm-producing methicillin-resistant Staphylococcus epidermidis strain.</title>
        <authorList>
            <person name="Gill S.R."/>
            <person name="Fouts D.E."/>
            <person name="Archer G.L."/>
            <person name="Mongodin E.F."/>
            <person name="Deboy R.T."/>
            <person name="Ravel J."/>
            <person name="Paulsen I.T."/>
            <person name="Kolonay J.F."/>
            <person name="Brinkac L."/>
            <person name="Beanan M."/>
            <person name="Dodson R.J."/>
            <person name="Daugherty S.C."/>
            <person name="Madupu R."/>
            <person name="Angiuoli S.V."/>
            <person name="Durkin A.S."/>
            <person name="Haft D.H."/>
            <person name="Vamathevan J."/>
            <person name="Khouri H."/>
            <person name="Utterback T."/>
            <person name="Lee C."/>
            <person name="Dimitrov G."/>
            <person name="Jiang L."/>
            <person name="Qin H."/>
            <person name="Weidman J."/>
            <person name="Tran K."/>
            <person name="Kang K."/>
            <person name="Hance I.R."/>
            <person name="Nelson K.E."/>
            <person name="Fraser C.M."/>
        </authorList>
    </citation>
    <scope>NUCLEOTIDE SEQUENCE [LARGE SCALE GENOMIC DNA]</scope>
    <source>
        <strain evidence="1 2">COL</strain>
    </source>
</reference>
<sequence length="37" mass="4596">MNRNINKKNNMIKNDEWHTYKVSKYWRSILLTNTNVK</sequence>
<organism evidence="1 2">
    <name type="scientific">Staphylococcus aureus (strain COL)</name>
    <dbReference type="NCBI Taxonomy" id="93062"/>
    <lineage>
        <taxon>Bacteria</taxon>
        <taxon>Bacillati</taxon>
        <taxon>Bacillota</taxon>
        <taxon>Bacilli</taxon>
        <taxon>Bacillales</taxon>
        <taxon>Staphylococcaceae</taxon>
        <taxon>Staphylococcus</taxon>
    </lineage>
</organism>
<evidence type="ECO:0000313" key="1">
    <source>
        <dbReference type="EMBL" id="AAW38640.1"/>
    </source>
</evidence>
<protein>
    <submittedName>
        <fullName evidence="1">Uncharacterized protein</fullName>
    </submittedName>
</protein>
<gene>
    <name evidence="1" type="ordered locus">SACOL2642</name>
</gene>
<dbReference type="EMBL" id="CP000046">
    <property type="protein sequence ID" value="AAW38640.1"/>
    <property type="molecule type" value="Genomic_DNA"/>
</dbReference>
<proteinExistence type="predicted"/>
<dbReference type="Proteomes" id="UP000000530">
    <property type="component" value="Chromosome"/>
</dbReference>
<evidence type="ECO:0000313" key="2">
    <source>
        <dbReference type="Proteomes" id="UP000000530"/>
    </source>
</evidence>